<feature type="transmembrane region" description="Helical" evidence="5">
    <location>
        <begin position="147"/>
        <end position="168"/>
    </location>
</feature>
<evidence type="ECO:0000256" key="3">
    <source>
        <dbReference type="ARBA" id="ARBA00022989"/>
    </source>
</evidence>
<keyword evidence="2 5" id="KW-0812">Transmembrane</keyword>
<dbReference type="EMBL" id="QYUN01000002">
    <property type="protein sequence ID" value="RJG04891.1"/>
    <property type="molecule type" value="Genomic_DNA"/>
</dbReference>
<evidence type="ECO:0000313" key="7">
    <source>
        <dbReference type="EMBL" id="RJG04891.1"/>
    </source>
</evidence>
<dbReference type="PANTHER" id="PTHR32322">
    <property type="entry name" value="INNER MEMBRANE TRANSPORTER"/>
    <property type="match status" value="1"/>
</dbReference>
<evidence type="ECO:0000256" key="5">
    <source>
        <dbReference type="SAM" id="Phobius"/>
    </source>
</evidence>
<dbReference type="InterPro" id="IPR050638">
    <property type="entry name" value="AA-Vitamin_Transporters"/>
</dbReference>
<reference evidence="7 8" key="1">
    <citation type="submission" date="2018-09" db="EMBL/GenBank/DDBJ databases">
        <authorList>
            <person name="Zhu H."/>
        </authorList>
    </citation>
    <scope>NUCLEOTIDE SEQUENCE [LARGE SCALE GENOMIC DNA]</scope>
    <source>
        <strain evidence="7 8">K2R10-39</strain>
    </source>
</reference>
<feature type="transmembrane region" description="Helical" evidence="5">
    <location>
        <begin position="9"/>
        <end position="27"/>
    </location>
</feature>
<comment type="caution">
    <text evidence="7">The sequence shown here is derived from an EMBL/GenBank/DDBJ whole genome shotgun (WGS) entry which is preliminary data.</text>
</comment>
<dbReference type="RefSeq" id="WP_119736121.1">
    <property type="nucleotide sequence ID" value="NZ_QYUN01000002.1"/>
</dbReference>
<feature type="transmembrane region" description="Helical" evidence="5">
    <location>
        <begin position="67"/>
        <end position="89"/>
    </location>
</feature>
<keyword evidence="3 5" id="KW-1133">Transmembrane helix</keyword>
<evidence type="ECO:0000256" key="2">
    <source>
        <dbReference type="ARBA" id="ARBA00022692"/>
    </source>
</evidence>
<dbReference type="AlphaFoldDB" id="A0A418WXG2"/>
<feature type="transmembrane region" description="Helical" evidence="5">
    <location>
        <begin position="180"/>
        <end position="198"/>
    </location>
</feature>
<dbReference type="OrthoDB" id="9810556at2"/>
<dbReference type="PANTHER" id="PTHR32322:SF9">
    <property type="entry name" value="AMINO-ACID METABOLITE EFFLUX PUMP-RELATED"/>
    <property type="match status" value="1"/>
</dbReference>
<evidence type="ECO:0000313" key="8">
    <source>
        <dbReference type="Proteomes" id="UP000285190"/>
    </source>
</evidence>
<dbReference type="InterPro" id="IPR000620">
    <property type="entry name" value="EamA_dom"/>
</dbReference>
<feature type="transmembrane region" description="Helical" evidence="5">
    <location>
        <begin position="122"/>
        <end position="141"/>
    </location>
</feature>
<feature type="transmembrane region" description="Helical" evidence="5">
    <location>
        <begin position="33"/>
        <end position="55"/>
    </location>
</feature>
<dbReference type="InterPro" id="IPR037185">
    <property type="entry name" value="EmrE-like"/>
</dbReference>
<gene>
    <name evidence="7" type="ORF">D3870_01595</name>
</gene>
<dbReference type="SUPFAM" id="SSF103481">
    <property type="entry name" value="Multidrug resistance efflux transporter EmrE"/>
    <property type="match status" value="2"/>
</dbReference>
<evidence type="ECO:0000256" key="1">
    <source>
        <dbReference type="ARBA" id="ARBA00004141"/>
    </source>
</evidence>
<dbReference type="Gene3D" id="1.10.3730.20">
    <property type="match status" value="1"/>
</dbReference>
<keyword evidence="4 5" id="KW-0472">Membrane</keyword>
<feature type="transmembrane region" description="Helical" evidence="5">
    <location>
        <begin position="267"/>
        <end position="286"/>
    </location>
</feature>
<feature type="domain" description="EamA" evidence="6">
    <location>
        <begin position="150"/>
        <end position="284"/>
    </location>
</feature>
<keyword evidence="8" id="KW-1185">Reference proteome</keyword>
<sequence>MSTADFAKLVFLSSIWGGSFIFLRVSVPEMGPLLTTVMRIVLAGTAMMAFAAATGVRMAWRRNAKTYALVGVFSCVLPFFCFSFAALHLPAAHSAVLNSTAPLFGALFSVIWLAERLNARKLTGLALGIAGVAILVGAGTLPLDASTLFAVGACLLAAASYAAASIVVKKTGRPDGIHPIAVATGSLVLGGLVLLPAAPFSLPTAMPSMLALGCLAGLSLLSSALAQALFIPLIVKIGPTRAMTVSFLIPLFSMLWGAMFLNEAVRASTLLGGGVVLAAMGMVLSASPAEPVDTHAAET</sequence>
<evidence type="ECO:0000259" key="6">
    <source>
        <dbReference type="Pfam" id="PF00892"/>
    </source>
</evidence>
<protein>
    <submittedName>
        <fullName evidence="7">EamA/RhaT family transporter</fullName>
    </submittedName>
</protein>
<proteinExistence type="predicted"/>
<feature type="domain" description="EamA" evidence="6">
    <location>
        <begin position="10"/>
        <end position="136"/>
    </location>
</feature>
<feature type="transmembrane region" description="Helical" evidence="5">
    <location>
        <begin position="242"/>
        <end position="261"/>
    </location>
</feature>
<accession>A0A418WXG2</accession>
<evidence type="ECO:0000256" key="4">
    <source>
        <dbReference type="ARBA" id="ARBA00023136"/>
    </source>
</evidence>
<dbReference type="Proteomes" id="UP000285190">
    <property type="component" value="Unassembled WGS sequence"/>
</dbReference>
<comment type="subcellular location">
    <subcellularLocation>
        <location evidence="1">Membrane</location>
        <topology evidence="1">Multi-pass membrane protein</topology>
    </subcellularLocation>
</comment>
<feature type="transmembrane region" description="Helical" evidence="5">
    <location>
        <begin position="210"/>
        <end position="235"/>
    </location>
</feature>
<name>A0A418WXG2_9BURK</name>
<organism evidence="7 8">
    <name type="scientific">Noviherbaspirillum cavernae</name>
    <dbReference type="NCBI Taxonomy" id="2320862"/>
    <lineage>
        <taxon>Bacteria</taxon>
        <taxon>Pseudomonadati</taxon>
        <taxon>Pseudomonadota</taxon>
        <taxon>Betaproteobacteria</taxon>
        <taxon>Burkholderiales</taxon>
        <taxon>Oxalobacteraceae</taxon>
        <taxon>Noviherbaspirillum</taxon>
    </lineage>
</organism>
<dbReference type="Pfam" id="PF00892">
    <property type="entry name" value="EamA"/>
    <property type="match status" value="2"/>
</dbReference>
<dbReference type="GO" id="GO:0016020">
    <property type="term" value="C:membrane"/>
    <property type="evidence" value="ECO:0007669"/>
    <property type="project" value="UniProtKB-SubCell"/>
</dbReference>
<feature type="transmembrane region" description="Helical" evidence="5">
    <location>
        <begin position="95"/>
        <end position="115"/>
    </location>
</feature>